<feature type="domain" description="PTS EIIB type-3" evidence="8">
    <location>
        <begin position="1"/>
        <end position="99"/>
    </location>
</feature>
<protein>
    <submittedName>
        <fullName evidence="9">PTS sugar transporter subunit IIB</fullName>
    </submittedName>
</protein>
<keyword evidence="1" id="KW-0813">Transport</keyword>
<dbReference type="InterPro" id="IPR003501">
    <property type="entry name" value="PTS_EIIB_2/3"/>
</dbReference>
<dbReference type="PANTHER" id="PTHR34581:SF2">
    <property type="entry name" value="PTS SYSTEM N,N'-DIACETYLCHITOBIOSE-SPECIFIC EIIB COMPONENT"/>
    <property type="match status" value="1"/>
</dbReference>
<evidence type="ECO:0000313" key="10">
    <source>
        <dbReference type="Proteomes" id="UP000261032"/>
    </source>
</evidence>
<reference evidence="9 10" key="1">
    <citation type="submission" date="2018-08" db="EMBL/GenBank/DDBJ databases">
        <title>A genome reference for cultivated species of the human gut microbiota.</title>
        <authorList>
            <person name="Zou Y."/>
            <person name="Xue W."/>
            <person name="Luo G."/>
        </authorList>
    </citation>
    <scope>NUCLEOTIDE SEQUENCE [LARGE SCALE GENOMIC DNA]</scope>
    <source>
        <strain evidence="9 10">OM06-4</strain>
    </source>
</reference>
<name>A0A3E3E9K1_9FIRM</name>
<keyword evidence="4" id="KW-0808">Transferase</keyword>
<evidence type="ECO:0000313" key="9">
    <source>
        <dbReference type="EMBL" id="RGD78967.1"/>
    </source>
</evidence>
<sequence>MKILLCCANGLSTSILMQKMRKWGKEKGIELEVIAKPSSDIENVYKDYDCILVGPQIAYQLEEIKGIAVGKPVDKINPADYGLGNVENIMKQVHKLLDK</sequence>
<dbReference type="InterPro" id="IPR036095">
    <property type="entry name" value="PTS_EIIB-like_sf"/>
</dbReference>
<organism evidence="9 10">
    <name type="scientific">Thomasclavelia ramosa</name>
    <dbReference type="NCBI Taxonomy" id="1547"/>
    <lineage>
        <taxon>Bacteria</taxon>
        <taxon>Bacillati</taxon>
        <taxon>Bacillota</taxon>
        <taxon>Erysipelotrichia</taxon>
        <taxon>Erysipelotrichales</taxon>
        <taxon>Coprobacillaceae</taxon>
        <taxon>Thomasclavelia</taxon>
    </lineage>
</organism>
<dbReference type="GO" id="GO:0008982">
    <property type="term" value="F:protein-N(PI)-phosphohistidine-sugar phosphotransferase activity"/>
    <property type="evidence" value="ECO:0007669"/>
    <property type="project" value="InterPro"/>
</dbReference>
<dbReference type="PANTHER" id="PTHR34581">
    <property type="entry name" value="PTS SYSTEM N,N'-DIACETYLCHITOBIOSE-SPECIFIC EIIB COMPONENT"/>
    <property type="match status" value="1"/>
</dbReference>
<keyword evidence="2" id="KW-0597">Phosphoprotein</keyword>
<dbReference type="GO" id="GO:0009401">
    <property type="term" value="P:phosphoenolpyruvate-dependent sugar phosphotransferase system"/>
    <property type="evidence" value="ECO:0007669"/>
    <property type="project" value="UniProtKB-KW"/>
</dbReference>
<evidence type="ECO:0000256" key="3">
    <source>
        <dbReference type="ARBA" id="ARBA00022597"/>
    </source>
</evidence>
<dbReference type="SUPFAM" id="SSF52794">
    <property type="entry name" value="PTS system IIB component-like"/>
    <property type="match status" value="1"/>
</dbReference>
<keyword evidence="5" id="KW-0598">Phosphotransferase system</keyword>
<evidence type="ECO:0000256" key="7">
    <source>
        <dbReference type="PROSITE-ProRule" id="PRU00423"/>
    </source>
</evidence>
<dbReference type="PROSITE" id="PS51100">
    <property type="entry name" value="PTS_EIIB_TYPE_3"/>
    <property type="match status" value="1"/>
</dbReference>
<keyword evidence="3 9" id="KW-0762">Sugar transport</keyword>
<feature type="modified residue" description="Phosphocysteine; by EIIA" evidence="7">
    <location>
        <position position="7"/>
    </location>
</feature>
<dbReference type="GeneID" id="78230245"/>
<evidence type="ECO:0000256" key="2">
    <source>
        <dbReference type="ARBA" id="ARBA00022553"/>
    </source>
</evidence>
<evidence type="ECO:0000256" key="6">
    <source>
        <dbReference type="ARBA" id="ARBA00022777"/>
    </source>
</evidence>
<evidence type="ECO:0000256" key="4">
    <source>
        <dbReference type="ARBA" id="ARBA00022679"/>
    </source>
</evidence>
<dbReference type="Gene3D" id="3.40.50.2300">
    <property type="match status" value="1"/>
</dbReference>
<dbReference type="InterPro" id="IPR051819">
    <property type="entry name" value="PTS_sugar-specific_EIIB"/>
</dbReference>
<evidence type="ECO:0000256" key="1">
    <source>
        <dbReference type="ARBA" id="ARBA00022448"/>
    </source>
</evidence>
<evidence type="ECO:0000256" key="5">
    <source>
        <dbReference type="ARBA" id="ARBA00022683"/>
    </source>
</evidence>
<accession>A0A3E3E9K1</accession>
<dbReference type="Pfam" id="PF02302">
    <property type="entry name" value="PTS_IIB"/>
    <property type="match status" value="1"/>
</dbReference>
<evidence type="ECO:0000259" key="8">
    <source>
        <dbReference type="PROSITE" id="PS51100"/>
    </source>
</evidence>
<dbReference type="RefSeq" id="WP_008789401.1">
    <property type="nucleotide sequence ID" value="NZ_JAQEEX010000043.1"/>
</dbReference>
<dbReference type="CDD" id="cd05564">
    <property type="entry name" value="PTS_IIB_chitobiose_lichenan"/>
    <property type="match status" value="1"/>
</dbReference>
<keyword evidence="6" id="KW-0418">Kinase</keyword>
<gene>
    <name evidence="9" type="ORF">DXB93_16575</name>
</gene>
<dbReference type="Proteomes" id="UP000261032">
    <property type="component" value="Unassembled WGS sequence"/>
</dbReference>
<comment type="caution">
    <text evidence="9">The sequence shown here is derived from an EMBL/GenBank/DDBJ whole genome shotgun (WGS) entry which is preliminary data.</text>
</comment>
<dbReference type="InterPro" id="IPR013012">
    <property type="entry name" value="PTS_EIIB_3"/>
</dbReference>
<dbReference type="GO" id="GO:0016301">
    <property type="term" value="F:kinase activity"/>
    <property type="evidence" value="ECO:0007669"/>
    <property type="project" value="UniProtKB-KW"/>
</dbReference>
<dbReference type="EMBL" id="QUSL01000040">
    <property type="protein sequence ID" value="RGD78967.1"/>
    <property type="molecule type" value="Genomic_DNA"/>
</dbReference>
<dbReference type="AlphaFoldDB" id="A0A3E3E9K1"/>
<proteinExistence type="predicted"/>